<reference evidence="3" key="3">
    <citation type="submission" date="2025-09" db="UniProtKB">
        <authorList>
            <consortium name="Ensembl"/>
        </authorList>
    </citation>
    <scope>IDENTIFICATION</scope>
</reference>
<evidence type="ECO:0000259" key="2">
    <source>
        <dbReference type="Pfam" id="PF07859"/>
    </source>
</evidence>
<evidence type="ECO:0000313" key="3">
    <source>
        <dbReference type="Ensembl" id="ENSACAP00000039914.1"/>
    </source>
</evidence>
<dbReference type="PANTHER" id="PTHR48081">
    <property type="entry name" value="AB HYDROLASE SUPERFAMILY PROTEIN C4A8.06C"/>
    <property type="match status" value="1"/>
</dbReference>
<keyword evidence="1" id="KW-0378">Hydrolase</keyword>
<dbReference type="Proteomes" id="UP000001646">
    <property type="component" value="Unplaced"/>
</dbReference>
<dbReference type="Ensembl" id="ENSACAT00000054266.1">
    <property type="protein sequence ID" value="ENSACAP00000039914.1"/>
    <property type="gene ID" value="ENSACAG00000002416.3"/>
</dbReference>
<dbReference type="InterPro" id="IPR050300">
    <property type="entry name" value="GDXG_lipolytic_enzyme"/>
</dbReference>
<dbReference type="GO" id="GO:0016787">
    <property type="term" value="F:hydrolase activity"/>
    <property type="evidence" value="ECO:0007669"/>
    <property type="project" value="UniProtKB-KW"/>
</dbReference>
<evidence type="ECO:0000256" key="1">
    <source>
        <dbReference type="ARBA" id="ARBA00022801"/>
    </source>
</evidence>
<organism evidence="3 4">
    <name type="scientific">Anolis carolinensis</name>
    <name type="common">Green anole</name>
    <name type="synonym">American chameleon</name>
    <dbReference type="NCBI Taxonomy" id="28377"/>
    <lineage>
        <taxon>Eukaryota</taxon>
        <taxon>Metazoa</taxon>
        <taxon>Chordata</taxon>
        <taxon>Craniata</taxon>
        <taxon>Vertebrata</taxon>
        <taxon>Euteleostomi</taxon>
        <taxon>Lepidosauria</taxon>
        <taxon>Squamata</taxon>
        <taxon>Bifurcata</taxon>
        <taxon>Unidentata</taxon>
        <taxon>Episquamata</taxon>
        <taxon>Toxicofera</taxon>
        <taxon>Iguania</taxon>
        <taxon>Dactyloidae</taxon>
        <taxon>Anolis</taxon>
    </lineage>
</organism>
<dbReference type="AlphaFoldDB" id="A0A803TXH4"/>
<dbReference type="InterPro" id="IPR013094">
    <property type="entry name" value="AB_hydrolase_3"/>
</dbReference>
<feature type="domain" description="Alpha/beta hydrolase fold-3" evidence="2">
    <location>
        <begin position="92"/>
        <end position="182"/>
    </location>
</feature>
<keyword evidence="4" id="KW-1185">Reference proteome</keyword>
<protein>
    <recommendedName>
        <fullName evidence="2">Alpha/beta hydrolase fold-3 domain-containing protein</fullName>
    </recommendedName>
</protein>
<dbReference type="PANTHER" id="PTHR48081:SF32">
    <property type="entry name" value="ALPHA_BETA HYDROLASE FOLD-3 DOMAIN-CONTAINING PROTEIN"/>
    <property type="match status" value="1"/>
</dbReference>
<dbReference type="SUPFAM" id="SSF53474">
    <property type="entry name" value="alpha/beta-Hydrolases"/>
    <property type="match status" value="1"/>
</dbReference>
<dbReference type="Gene3D" id="3.40.50.1820">
    <property type="entry name" value="alpha/beta hydrolase"/>
    <property type="match status" value="1"/>
</dbReference>
<reference evidence="3" key="2">
    <citation type="submission" date="2025-08" db="UniProtKB">
        <authorList>
            <consortium name="Ensembl"/>
        </authorList>
    </citation>
    <scope>IDENTIFICATION</scope>
</reference>
<name>A0A803TXH4_ANOCA</name>
<proteinExistence type="predicted"/>
<accession>A0A803TXH4</accession>
<evidence type="ECO:0000313" key="4">
    <source>
        <dbReference type="Proteomes" id="UP000001646"/>
    </source>
</evidence>
<dbReference type="GeneTree" id="ENSGT00940000163565"/>
<dbReference type="InterPro" id="IPR029058">
    <property type="entry name" value="AB_hydrolase_fold"/>
</dbReference>
<sequence>MEDCHTSPVCSDCACASAILETFRIITNFRKYLKFLGEKIGNTFYIEAPAPPTLETRIETFFSSIGHDLVLDGVPVRMYQPRRPFGGKRRGILYFHGGIGQFGSVAAYDRLCRRIAKDSDSIVISVEYRLAPENPYPTQFLDCLKATVHFLKNVEDYGVDPASVIISGDSIGGTLASAVCQVCNLPPSGCFWHERVYRRTKETQKSVLLLLSLPTKPASTTLKMLEILYTLQYEIFSQDEILHAEINKHLINMQICSNL</sequence>
<reference evidence="3" key="1">
    <citation type="submission" date="2009-12" db="EMBL/GenBank/DDBJ databases">
        <title>The Genome Sequence of Anolis carolinensis (Green Anole Lizard).</title>
        <authorList>
            <consortium name="The Genome Sequencing Platform"/>
            <person name="Di Palma F."/>
            <person name="Alfoldi J."/>
            <person name="Heiman D."/>
            <person name="Young S."/>
            <person name="Grabherr M."/>
            <person name="Johnson J."/>
            <person name="Lander E.S."/>
            <person name="Lindblad-Toh K."/>
        </authorList>
    </citation>
    <scope>NUCLEOTIDE SEQUENCE [LARGE SCALE GENOMIC DNA]</scope>
    <source>
        <strain evidence="3">JBL SC #1</strain>
    </source>
</reference>
<dbReference type="Pfam" id="PF07859">
    <property type="entry name" value="Abhydrolase_3"/>
    <property type="match status" value="1"/>
</dbReference>